<gene>
    <name evidence="1" type="ORF">GMARGA_LOCUS17925</name>
    <name evidence="2" type="ORF">GMARGA_LOCUS23688</name>
</gene>
<protein>
    <submittedName>
        <fullName evidence="2">35875_t:CDS:1</fullName>
    </submittedName>
    <submittedName>
        <fullName evidence="1">40813_t:CDS:1</fullName>
    </submittedName>
</protein>
<evidence type="ECO:0000313" key="1">
    <source>
        <dbReference type="EMBL" id="CAG8765051.1"/>
    </source>
</evidence>
<dbReference type="EMBL" id="CAJVQB010024213">
    <property type="protein sequence ID" value="CAG8803611.1"/>
    <property type="molecule type" value="Genomic_DNA"/>
</dbReference>
<evidence type="ECO:0000313" key="2">
    <source>
        <dbReference type="EMBL" id="CAG8803611.1"/>
    </source>
</evidence>
<keyword evidence="3" id="KW-1185">Reference proteome</keyword>
<dbReference type="EMBL" id="CAJVQB010013885">
    <property type="protein sequence ID" value="CAG8765051.1"/>
    <property type="molecule type" value="Genomic_DNA"/>
</dbReference>
<accession>A0ABN7VF72</accession>
<proteinExistence type="predicted"/>
<sequence>KNLKYYHLVGSFDSKDAPELPSYQTGKEIYWENGDDTRYGYSKLPFDELLTD</sequence>
<reference evidence="1 3" key="1">
    <citation type="submission" date="2021-06" db="EMBL/GenBank/DDBJ databases">
        <authorList>
            <person name="Kallberg Y."/>
            <person name="Tangrot J."/>
            <person name="Rosling A."/>
        </authorList>
    </citation>
    <scope>NUCLEOTIDE SEQUENCE [LARGE SCALE GENOMIC DNA]</scope>
    <source>
        <strain evidence="1 3">120-4 pot B 10/14</strain>
    </source>
</reference>
<dbReference type="Proteomes" id="UP000789901">
    <property type="component" value="Unassembled WGS sequence"/>
</dbReference>
<feature type="non-terminal residue" evidence="1">
    <location>
        <position position="1"/>
    </location>
</feature>
<comment type="caution">
    <text evidence="1">The sequence shown here is derived from an EMBL/GenBank/DDBJ whole genome shotgun (WGS) entry which is preliminary data.</text>
</comment>
<organism evidence="1 3">
    <name type="scientific">Gigaspora margarita</name>
    <dbReference type="NCBI Taxonomy" id="4874"/>
    <lineage>
        <taxon>Eukaryota</taxon>
        <taxon>Fungi</taxon>
        <taxon>Fungi incertae sedis</taxon>
        <taxon>Mucoromycota</taxon>
        <taxon>Glomeromycotina</taxon>
        <taxon>Glomeromycetes</taxon>
        <taxon>Diversisporales</taxon>
        <taxon>Gigasporaceae</taxon>
        <taxon>Gigaspora</taxon>
    </lineage>
</organism>
<name>A0ABN7VF72_GIGMA</name>
<evidence type="ECO:0000313" key="3">
    <source>
        <dbReference type="Proteomes" id="UP000789901"/>
    </source>
</evidence>